<dbReference type="InterPro" id="IPR036318">
    <property type="entry name" value="FAD-bd_PCMH-like_sf"/>
</dbReference>
<dbReference type="SUPFAM" id="SSF54631">
    <property type="entry name" value="CBS-domain pair"/>
    <property type="match status" value="1"/>
</dbReference>
<comment type="similarity">
    <text evidence="2">Belongs to the UPF0053 family. Hemolysin C subfamily.</text>
</comment>
<keyword evidence="8 10" id="KW-0472">Membrane</keyword>
<dbReference type="InterPro" id="IPR005170">
    <property type="entry name" value="Transptr-assoc_dom"/>
</dbReference>
<reference evidence="14 15" key="1">
    <citation type="journal article" date="2012" name="Genet. Mol. Biol.">
        <title>Analysis of 16S rRNA and mxaF genes revealing insights into Methylobacterium niche-specific plant association.</title>
        <authorList>
            <person name="Dourado M.N."/>
            <person name="Andreote F.D."/>
            <person name="Dini-Andreote F."/>
            <person name="Conti R."/>
            <person name="Araujo J.M."/>
            <person name="Araujo W.L."/>
        </authorList>
    </citation>
    <scope>NUCLEOTIDE SEQUENCE [LARGE SCALE GENOMIC DNA]</scope>
    <source>
        <strain evidence="14 15">TC3-10</strain>
    </source>
</reference>
<accession>A0ABU7TQN0</accession>
<feature type="transmembrane region" description="Helical" evidence="11">
    <location>
        <begin position="6"/>
        <end position="34"/>
    </location>
</feature>
<evidence type="ECO:0000259" key="13">
    <source>
        <dbReference type="PROSITE" id="PS51846"/>
    </source>
</evidence>
<gene>
    <name evidence="14" type="ORF">MOTC310_17350</name>
</gene>
<dbReference type="Pfam" id="PF01595">
    <property type="entry name" value="CNNM"/>
    <property type="match status" value="1"/>
</dbReference>
<evidence type="ECO:0000256" key="7">
    <source>
        <dbReference type="ARBA" id="ARBA00023122"/>
    </source>
</evidence>
<keyword evidence="15" id="KW-1185">Reference proteome</keyword>
<protein>
    <submittedName>
        <fullName evidence="14">Hemolysin</fullName>
    </submittedName>
</protein>
<keyword evidence="6 10" id="KW-1133">Transmembrane helix</keyword>
<keyword evidence="7 9" id="KW-0129">CBS domain</keyword>
<feature type="domain" description="CBS" evidence="12">
    <location>
        <begin position="227"/>
        <end position="288"/>
    </location>
</feature>
<feature type="domain" description="CNNM transmembrane" evidence="13">
    <location>
        <begin position="3"/>
        <end position="208"/>
    </location>
</feature>
<comment type="caution">
    <text evidence="14">The sequence shown here is derived from an EMBL/GenBank/DDBJ whole genome shotgun (WGS) entry which is preliminary data.</text>
</comment>
<evidence type="ECO:0000256" key="4">
    <source>
        <dbReference type="ARBA" id="ARBA00022692"/>
    </source>
</evidence>
<dbReference type="Proteomes" id="UP001355206">
    <property type="component" value="Unassembled WGS sequence"/>
</dbReference>
<sequence>MDDGWATALGLLAVLALVLANGFFVAAEFALVAVRRSRVAELVAERRVNAKALLWATDHLDAHLAATQLGITISSLALGWVGEPALAHLIEPALTWLPDMLSTAAAHTVAVVISFVIITALHIVLGELAPKSLALQRSERTALAVIRPLSVFLFVFRPAILFLNSLGNGVLRLCGLQPGHGEGGHHSTAELNLLVEASREAGLIREAQQEAVERIFRLGDRRVREIMTPRHEVEWVDLDGSVDEITRAVRACSHAHVVVSRGGIDEVVGVLRKQDLLDQILDGKVLDIATAMRPPNVVHEGMTVLTALESFQRNPVQLAVIVDEYGSLEGIVTQTDLLEAIAGDIPEPGEDPAVVEREDGSLLIDGMIPAEDAFERLAFTDPPDTDDYTTLAGFVIFQLGRIPAAGDALVAQGWRLEVVDMDGRRIDKVLATRLPDWAPAGAV</sequence>
<dbReference type="InterPro" id="IPR051676">
    <property type="entry name" value="UPF0053_domain"/>
</dbReference>
<dbReference type="Pfam" id="PF00571">
    <property type="entry name" value="CBS"/>
    <property type="match status" value="2"/>
</dbReference>
<dbReference type="InterPro" id="IPR000644">
    <property type="entry name" value="CBS_dom"/>
</dbReference>
<dbReference type="InterPro" id="IPR044751">
    <property type="entry name" value="Ion_transp-like_CBS"/>
</dbReference>
<evidence type="ECO:0000256" key="5">
    <source>
        <dbReference type="ARBA" id="ARBA00022737"/>
    </source>
</evidence>
<evidence type="ECO:0000256" key="1">
    <source>
        <dbReference type="ARBA" id="ARBA00004651"/>
    </source>
</evidence>
<dbReference type="SMART" id="SM01091">
    <property type="entry name" value="CorC_HlyC"/>
    <property type="match status" value="1"/>
</dbReference>
<evidence type="ECO:0000313" key="14">
    <source>
        <dbReference type="EMBL" id="MEE7492144.1"/>
    </source>
</evidence>
<dbReference type="InterPro" id="IPR002550">
    <property type="entry name" value="CNNM"/>
</dbReference>
<comment type="subcellular location">
    <subcellularLocation>
        <location evidence="1">Cell membrane</location>
        <topology evidence="1">Multi-pass membrane protein</topology>
    </subcellularLocation>
</comment>
<dbReference type="SMART" id="SM00116">
    <property type="entry name" value="CBS"/>
    <property type="match status" value="1"/>
</dbReference>
<evidence type="ECO:0000256" key="9">
    <source>
        <dbReference type="PROSITE-ProRule" id="PRU00703"/>
    </source>
</evidence>
<evidence type="ECO:0000313" key="15">
    <source>
        <dbReference type="Proteomes" id="UP001355206"/>
    </source>
</evidence>
<feature type="transmembrane region" description="Helical" evidence="11">
    <location>
        <begin position="104"/>
        <end position="125"/>
    </location>
</feature>
<evidence type="ECO:0000256" key="6">
    <source>
        <dbReference type="ARBA" id="ARBA00022989"/>
    </source>
</evidence>
<dbReference type="PANTHER" id="PTHR43099">
    <property type="entry name" value="UPF0053 PROTEIN YRKA"/>
    <property type="match status" value="1"/>
</dbReference>
<dbReference type="InterPro" id="IPR046342">
    <property type="entry name" value="CBS_dom_sf"/>
</dbReference>
<dbReference type="SUPFAM" id="SSF56176">
    <property type="entry name" value="FAD-binding/transporter-associated domain-like"/>
    <property type="match status" value="1"/>
</dbReference>
<dbReference type="InterPro" id="IPR016169">
    <property type="entry name" value="FAD-bd_PCMH_sub2"/>
</dbReference>
<evidence type="ECO:0000256" key="8">
    <source>
        <dbReference type="ARBA" id="ARBA00023136"/>
    </source>
</evidence>
<dbReference type="Gene3D" id="3.10.580.10">
    <property type="entry name" value="CBS-domain"/>
    <property type="match status" value="1"/>
</dbReference>
<dbReference type="EMBL" id="MLCA01000008">
    <property type="protein sequence ID" value="MEE7492144.1"/>
    <property type="molecule type" value="Genomic_DNA"/>
</dbReference>
<evidence type="ECO:0000256" key="10">
    <source>
        <dbReference type="PROSITE-ProRule" id="PRU01193"/>
    </source>
</evidence>
<keyword evidence="3" id="KW-1003">Cell membrane</keyword>
<keyword evidence="4 10" id="KW-0812">Transmembrane</keyword>
<dbReference type="PANTHER" id="PTHR43099:SF5">
    <property type="entry name" value="HLYC_CORC FAMILY TRANSPORTER"/>
    <property type="match status" value="1"/>
</dbReference>
<dbReference type="CDD" id="cd04590">
    <property type="entry name" value="CBS_pair_CorC_HlyC_assoc"/>
    <property type="match status" value="1"/>
</dbReference>
<evidence type="ECO:0000256" key="2">
    <source>
        <dbReference type="ARBA" id="ARBA00006446"/>
    </source>
</evidence>
<dbReference type="PROSITE" id="PS51371">
    <property type="entry name" value="CBS"/>
    <property type="match status" value="2"/>
</dbReference>
<feature type="domain" description="CBS" evidence="12">
    <location>
        <begin position="291"/>
        <end position="347"/>
    </location>
</feature>
<keyword evidence="5" id="KW-0677">Repeat</keyword>
<proteinExistence type="inferred from homology"/>
<dbReference type="Pfam" id="PF03471">
    <property type="entry name" value="CorC_HlyC"/>
    <property type="match status" value="1"/>
</dbReference>
<organism evidence="14 15">
    <name type="scientific">Methylobacterium oryzae</name>
    <dbReference type="NCBI Taxonomy" id="334852"/>
    <lineage>
        <taxon>Bacteria</taxon>
        <taxon>Pseudomonadati</taxon>
        <taxon>Pseudomonadota</taxon>
        <taxon>Alphaproteobacteria</taxon>
        <taxon>Hyphomicrobiales</taxon>
        <taxon>Methylobacteriaceae</taxon>
        <taxon>Methylobacterium</taxon>
    </lineage>
</organism>
<evidence type="ECO:0000259" key="12">
    <source>
        <dbReference type="PROSITE" id="PS51371"/>
    </source>
</evidence>
<name>A0ABU7TQN0_9HYPH</name>
<dbReference type="Gene3D" id="3.30.465.10">
    <property type="match status" value="1"/>
</dbReference>
<evidence type="ECO:0000256" key="11">
    <source>
        <dbReference type="SAM" id="Phobius"/>
    </source>
</evidence>
<evidence type="ECO:0000256" key="3">
    <source>
        <dbReference type="ARBA" id="ARBA00022475"/>
    </source>
</evidence>
<dbReference type="PROSITE" id="PS51846">
    <property type="entry name" value="CNNM"/>
    <property type="match status" value="1"/>
</dbReference>